<dbReference type="RefSeq" id="XP_033601027.1">
    <property type="nucleotide sequence ID" value="XM_033741037.1"/>
</dbReference>
<protein>
    <submittedName>
        <fullName evidence="3">Kinase-like protein</fullName>
    </submittedName>
</protein>
<dbReference type="EMBL" id="ML996571">
    <property type="protein sequence ID" value="KAF2758576.1"/>
    <property type="molecule type" value="Genomic_DNA"/>
</dbReference>
<dbReference type="SMART" id="SM00220">
    <property type="entry name" value="S_TKc"/>
    <property type="match status" value="1"/>
</dbReference>
<keyword evidence="4" id="KW-1185">Reference proteome</keyword>
<dbReference type="Pfam" id="PF00069">
    <property type="entry name" value="Pkinase"/>
    <property type="match status" value="1"/>
</dbReference>
<dbReference type="SUPFAM" id="SSF56112">
    <property type="entry name" value="Protein kinase-like (PK-like)"/>
    <property type="match status" value="1"/>
</dbReference>
<accession>A0A6A6W9M6</accession>
<keyword evidence="3" id="KW-0418">Kinase</keyword>
<gene>
    <name evidence="3" type="ORF">EJ05DRAFT_355846</name>
</gene>
<dbReference type="GeneID" id="54482091"/>
<keyword evidence="3" id="KW-0808">Transferase</keyword>
<dbReference type="Gene3D" id="1.10.510.10">
    <property type="entry name" value="Transferase(Phosphotransferase) domain 1"/>
    <property type="match status" value="1"/>
</dbReference>
<dbReference type="GO" id="GO:0004674">
    <property type="term" value="F:protein serine/threonine kinase activity"/>
    <property type="evidence" value="ECO:0007669"/>
    <property type="project" value="TreeGrafter"/>
</dbReference>
<dbReference type="CDD" id="cd00180">
    <property type="entry name" value="PKc"/>
    <property type="match status" value="1"/>
</dbReference>
<organism evidence="3 4">
    <name type="scientific">Pseudovirgaria hyperparasitica</name>
    <dbReference type="NCBI Taxonomy" id="470096"/>
    <lineage>
        <taxon>Eukaryota</taxon>
        <taxon>Fungi</taxon>
        <taxon>Dikarya</taxon>
        <taxon>Ascomycota</taxon>
        <taxon>Pezizomycotina</taxon>
        <taxon>Dothideomycetes</taxon>
        <taxon>Dothideomycetes incertae sedis</taxon>
        <taxon>Acrospermales</taxon>
        <taxon>Acrospermaceae</taxon>
        <taxon>Pseudovirgaria</taxon>
    </lineage>
</organism>
<dbReference type="GO" id="GO:0005524">
    <property type="term" value="F:ATP binding"/>
    <property type="evidence" value="ECO:0007669"/>
    <property type="project" value="InterPro"/>
</dbReference>
<evidence type="ECO:0000256" key="1">
    <source>
        <dbReference type="SAM" id="MobiDB-lite"/>
    </source>
</evidence>
<dbReference type="Proteomes" id="UP000799437">
    <property type="component" value="Unassembled WGS sequence"/>
</dbReference>
<dbReference type="InterPro" id="IPR000719">
    <property type="entry name" value="Prot_kinase_dom"/>
</dbReference>
<proteinExistence type="predicted"/>
<feature type="domain" description="Protein kinase" evidence="2">
    <location>
        <begin position="184"/>
        <end position="521"/>
    </location>
</feature>
<dbReference type="InterPro" id="IPR011009">
    <property type="entry name" value="Kinase-like_dom_sf"/>
</dbReference>
<sequence length="569" mass="65780">MVESDSESSDVDIAEKLRELIGEAEQSSDNEGWGYYVPISEQRSIITAERVFLHVRSLKKRGTTDLVTRYTEQICTTAISLFATLLRGKKDSEICNLLDDGLSDRDLPLVRTPVSNRIGEKKFCLARNDEAKTTVEAMRRWAQSDLKDFGQYQFRMLAPVFDRYKPKGQLSNDTILPYVWDDQDHRPVENDRGGYSEVVKRRLHPSHHNFWEEESQEPRRRYVAVKRLNSGDLQEFEKEVSILRKLGVRKNAHLVQLLDTFTFRGQPHLMFHWADANLRQYWETKEHPKFDQSTVLWSLQQMKGIAQALSLIHNYTTHPTLPLSDRLDHQNERLGVIDHEKHFGRHGDIKPENFLWFSDLDGGVLQIADFGMGRFHGRDSRSKVRPTTAQATPTYEPPECALRIAVSRKYDTWSLGCVFMEYITWLILGNQATEDFAEARSKMNSLKIDDDKFYEIVHRNGDTKAIVTIGVEKWASKLRKNKRCSQAIHDLIDIIMESMLVIDQTKRLTSRQLFLELKEIVARSTEDQGYLLDAPRLNLPNRQILGASDGPEYRLNGTRQTNTWPINGS</sequence>
<feature type="region of interest" description="Disordered" evidence="1">
    <location>
        <begin position="550"/>
        <end position="569"/>
    </location>
</feature>
<reference evidence="3" key="1">
    <citation type="journal article" date="2020" name="Stud. Mycol.">
        <title>101 Dothideomycetes genomes: a test case for predicting lifestyles and emergence of pathogens.</title>
        <authorList>
            <person name="Haridas S."/>
            <person name="Albert R."/>
            <person name="Binder M."/>
            <person name="Bloem J."/>
            <person name="Labutti K."/>
            <person name="Salamov A."/>
            <person name="Andreopoulos B."/>
            <person name="Baker S."/>
            <person name="Barry K."/>
            <person name="Bills G."/>
            <person name="Bluhm B."/>
            <person name="Cannon C."/>
            <person name="Castanera R."/>
            <person name="Culley D."/>
            <person name="Daum C."/>
            <person name="Ezra D."/>
            <person name="Gonzalez J."/>
            <person name="Henrissat B."/>
            <person name="Kuo A."/>
            <person name="Liang C."/>
            <person name="Lipzen A."/>
            <person name="Lutzoni F."/>
            <person name="Magnuson J."/>
            <person name="Mondo S."/>
            <person name="Nolan M."/>
            <person name="Ohm R."/>
            <person name="Pangilinan J."/>
            <person name="Park H.-J."/>
            <person name="Ramirez L."/>
            <person name="Alfaro M."/>
            <person name="Sun H."/>
            <person name="Tritt A."/>
            <person name="Yoshinaga Y."/>
            <person name="Zwiers L.-H."/>
            <person name="Turgeon B."/>
            <person name="Goodwin S."/>
            <person name="Spatafora J."/>
            <person name="Crous P."/>
            <person name="Grigoriev I."/>
        </authorList>
    </citation>
    <scope>NUCLEOTIDE SEQUENCE</scope>
    <source>
        <strain evidence="3">CBS 121739</strain>
    </source>
</reference>
<name>A0A6A6W9M6_9PEZI</name>
<dbReference type="AlphaFoldDB" id="A0A6A6W9M6"/>
<evidence type="ECO:0000259" key="2">
    <source>
        <dbReference type="PROSITE" id="PS50011"/>
    </source>
</evidence>
<evidence type="ECO:0000313" key="3">
    <source>
        <dbReference type="EMBL" id="KAF2758576.1"/>
    </source>
</evidence>
<feature type="compositionally biased region" description="Polar residues" evidence="1">
    <location>
        <begin position="557"/>
        <end position="569"/>
    </location>
</feature>
<evidence type="ECO:0000313" key="4">
    <source>
        <dbReference type="Proteomes" id="UP000799437"/>
    </source>
</evidence>
<dbReference type="OrthoDB" id="1046782at2759"/>
<dbReference type="PROSITE" id="PS50011">
    <property type="entry name" value="PROTEIN_KINASE_DOM"/>
    <property type="match status" value="1"/>
</dbReference>
<dbReference type="PANTHER" id="PTHR24359">
    <property type="entry name" value="SERINE/THREONINE-PROTEIN KINASE SBK1"/>
    <property type="match status" value="1"/>
</dbReference>
<dbReference type="PANTHER" id="PTHR24359:SF1">
    <property type="entry name" value="INHIBITOR OF NUCLEAR FACTOR KAPPA-B KINASE EPSILON SUBUNIT HOMOLOG 1-RELATED"/>
    <property type="match status" value="1"/>
</dbReference>